<keyword evidence="6 10" id="KW-0274">FAD</keyword>
<dbReference type="GO" id="GO:0016740">
    <property type="term" value="F:transferase activity"/>
    <property type="evidence" value="ECO:0007669"/>
    <property type="project" value="UniProtKB-UniRule"/>
</dbReference>
<keyword evidence="5 10" id="KW-0479">Metal-binding</keyword>
<keyword evidence="7 10" id="KW-0460">Magnesium</keyword>
<dbReference type="STRING" id="1423740.FC36_GL000768"/>
<dbReference type="AlphaFoldDB" id="A0A0R1TL90"/>
<dbReference type="PANTHER" id="PTHR30040">
    <property type="entry name" value="THIAMINE BIOSYNTHESIS LIPOPROTEIN APBE"/>
    <property type="match status" value="1"/>
</dbReference>
<accession>A0A0R1TL90</accession>
<evidence type="ECO:0000256" key="2">
    <source>
        <dbReference type="ARBA" id="ARBA00016337"/>
    </source>
</evidence>
<dbReference type="InterPro" id="IPR024932">
    <property type="entry name" value="ApbE"/>
</dbReference>
<dbReference type="PIRSF" id="PIRSF006268">
    <property type="entry name" value="ApbE"/>
    <property type="match status" value="1"/>
</dbReference>
<sequence>MTELWTNLHPEPIPNLAFQTTTQQGHALGTNITLTIYGAHDSQVLEASFDLINYYEDLFTVNRPDSEVMAVNKQAGLAPVQVSTPVYNLVKLAVMESRQNFGFNTAIGPLVKLWKIGFDDAKVPSPGEIAAKKGLINPHAIQLDDLNQTVFLTQKGMELDLGAIAKGYIADRIQDLWLAHGITAGIINLGGNLLMVGNPPHRSDGLWRIGVQDPFAQRGQNIATVALGPCSAVTSGIYERHLETNDGHSYHHILDPQTGYPHENDLAGVTVFTKKSVIAEIETTRLFFTNADLTAWKQRKRDVYGAIFVTKDRKIRALGFKPEDIYIVDPSYQFEI</sequence>
<evidence type="ECO:0000256" key="3">
    <source>
        <dbReference type="ARBA" id="ARBA00022630"/>
    </source>
</evidence>
<dbReference type="RefSeq" id="WP_025021112.1">
    <property type="nucleotide sequence ID" value="NZ_AZFH01000112.1"/>
</dbReference>
<dbReference type="EC" id="2.7.1.180" evidence="1 10"/>
<comment type="catalytic activity">
    <reaction evidence="9 10">
        <text>L-threonyl-[protein] + FAD = FMN-L-threonyl-[protein] + AMP + H(+)</text>
        <dbReference type="Rhea" id="RHEA:36847"/>
        <dbReference type="Rhea" id="RHEA-COMP:11060"/>
        <dbReference type="Rhea" id="RHEA-COMP:11061"/>
        <dbReference type="ChEBI" id="CHEBI:15378"/>
        <dbReference type="ChEBI" id="CHEBI:30013"/>
        <dbReference type="ChEBI" id="CHEBI:57692"/>
        <dbReference type="ChEBI" id="CHEBI:74257"/>
        <dbReference type="ChEBI" id="CHEBI:456215"/>
        <dbReference type="EC" id="2.7.1.180"/>
    </reaction>
</comment>
<comment type="similarity">
    <text evidence="10">Belongs to the ApbE family.</text>
</comment>
<evidence type="ECO:0000256" key="6">
    <source>
        <dbReference type="ARBA" id="ARBA00022827"/>
    </source>
</evidence>
<keyword evidence="4 10" id="KW-0808">Transferase</keyword>
<evidence type="ECO:0000313" key="13">
    <source>
        <dbReference type="Proteomes" id="UP000051048"/>
    </source>
</evidence>
<dbReference type="PANTHER" id="PTHR30040:SF2">
    <property type="entry name" value="FAD:PROTEIN FMN TRANSFERASE"/>
    <property type="match status" value="1"/>
</dbReference>
<evidence type="ECO:0000256" key="8">
    <source>
        <dbReference type="ARBA" id="ARBA00031306"/>
    </source>
</evidence>
<dbReference type="OrthoDB" id="9778595at2"/>
<gene>
    <name evidence="12" type="ORF">FC36_GL000768</name>
</gene>
<dbReference type="InterPro" id="IPR003374">
    <property type="entry name" value="ApbE-like_sf"/>
</dbReference>
<dbReference type="SUPFAM" id="SSF143631">
    <property type="entry name" value="ApbE-like"/>
    <property type="match status" value="1"/>
</dbReference>
<dbReference type="EMBL" id="AZFH01000112">
    <property type="protein sequence ID" value="KRL79333.1"/>
    <property type="molecule type" value="Genomic_DNA"/>
</dbReference>
<evidence type="ECO:0000256" key="9">
    <source>
        <dbReference type="ARBA" id="ARBA00048540"/>
    </source>
</evidence>
<comment type="cofactor">
    <cofactor evidence="11">
        <name>Mg(2+)</name>
        <dbReference type="ChEBI" id="CHEBI:18420"/>
    </cofactor>
    <cofactor evidence="11">
        <name>Mn(2+)</name>
        <dbReference type="ChEBI" id="CHEBI:29035"/>
    </cofactor>
    <text evidence="11">Magnesium. Can also use manganese.</text>
</comment>
<dbReference type="Proteomes" id="UP000051048">
    <property type="component" value="Unassembled WGS sequence"/>
</dbReference>
<evidence type="ECO:0000256" key="5">
    <source>
        <dbReference type="ARBA" id="ARBA00022723"/>
    </source>
</evidence>
<evidence type="ECO:0000256" key="4">
    <source>
        <dbReference type="ARBA" id="ARBA00022679"/>
    </source>
</evidence>
<dbReference type="GO" id="GO:0046872">
    <property type="term" value="F:metal ion binding"/>
    <property type="evidence" value="ECO:0007669"/>
    <property type="project" value="UniProtKB-UniRule"/>
</dbReference>
<keyword evidence="3 10" id="KW-0285">Flavoprotein</keyword>
<name>A0A0R1TL90_9LACO</name>
<evidence type="ECO:0000256" key="10">
    <source>
        <dbReference type="PIRNR" id="PIRNR006268"/>
    </source>
</evidence>
<organism evidence="12 13">
    <name type="scientific">Ligilactobacillus equi DSM 15833 = JCM 10991</name>
    <dbReference type="NCBI Taxonomy" id="1423740"/>
    <lineage>
        <taxon>Bacteria</taxon>
        <taxon>Bacillati</taxon>
        <taxon>Bacillota</taxon>
        <taxon>Bacilli</taxon>
        <taxon>Lactobacillales</taxon>
        <taxon>Lactobacillaceae</taxon>
        <taxon>Ligilactobacillus</taxon>
    </lineage>
</organism>
<protein>
    <recommendedName>
        <fullName evidence="2 10">FAD:protein FMN transferase</fullName>
        <ecNumber evidence="1 10">2.7.1.180</ecNumber>
    </recommendedName>
    <alternativeName>
        <fullName evidence="8 10">Flavin transferase</fullName>
    </alternativeName>
</protein>
<evidence type="ECO:0000256" key="7">
    <source>
        <dbReference type="ARBA" id="ARBA00022842"/>
    </source>
</evidence>
<feature type="binding site" evidence="11">
    <location>
        <position position="284"/>
    </location>
    <ligand>
        <name>Mg(2+)</name>
        <dbReference type="ChEBI" id="CHEBI:18420"/>
    </ligand>
</feature>
<reference evidence="12 13" key="1">
    <citation type="journal article" date="2015" name="Genome Announc.">
        <title>Expanding the biotechnology potential of lactobacilli through comparative genomics of 213 strains and associated genera.</title>
        <authorList>
            <person name="Sun Z."/>
            <person name="Harris H.M."/>
            <person name="McCann A."/>
            <person name="Guo C."/>
            <person name="Argimon S."/>
            <person name="Zhang W."/>
            <person name="Yang X."/>
            <person name="Jeffery I.B."/>
            <person name="Cooney J.C."/>
            <person name="Kagawa T.F."/>
            <person name="Liu W."/>
            <person name="Song Y."/>
            <person name="Salvetti E."/>
            <person name="Wrobel A."/>
            <person name="Rasinkangas P."/>
            <person name="Parkhill J."/>
            <person name="Rea M.C."/>
            <person name="O'Sullivan O."/>
            <person name="Ritari J."/>
            <person name="Douillard F.P."/>
            <person name="Paul Ross R."/>
            <person name="Yang R."/>
            <person name="Briner A.E."/>
            <person name="Felis G.E."/>
            <person name="de Vos W.M."/>
            <person name="Barrangou R."/>
            <person name="Klaenhammer T.R."/>
            <person name="Caufield P.W."/>
            <person name="Cui Y."/>
            <person name="Zhang H."/>
            <person name="O'Toole P.W."/>
        </authorList>
    </citation>
    <scope>NUCLEOTIDE SEQUENCE [LARGE SCALE GENOMIC DNA]</scope>
    <source>
        <strain evidence="12 13">DSM 15833</strain>
    </source>
</reference>
<dbReference type="Gene3D" id="3.10.520.10">
    <property type="entry name" value="ApbE-like domains"/>
    <property type="match status" value="1"/>
</dbReference>
<comment type="caution">
    <text evidence="12">The sequence shown here is derived from an EMBL/GenBank/DDBJ whole genome shotgun (WGS) entry which is preliminary data.</text>
</comment>
<dbReference type="Pfam" id="PF02424">
    <property type="entry name" value="ApbE"/>
    <property type="match status" value="1"/>
</dbReference>
<feature type="binding site" evidence="11">
    <location>
        <position position="163"/>
    </location>
    <ligand>
        <name>Mg(2+)</name>
        <dbReference type="ChEBI" id="CHEBI:18420"/>
    </ligand>
</feature>
<proteinExistence type="inferred from homology"/>
<evidence type="ECO:0000256" key="11">
    <source>
        <dbReference type="PIRSR" id="PIRSR006268-2"/>
    </source>
</evidence>
<evidence type="ECO:0000256" key="1">
    <source>
        <dbReference type="ARBA" id="ARBA00011955"/>
    </source>
</evidence>
<evidence type="ECO:0000313" key="12">
    <source>
        <dbReference type="EMBL" id="KRL79333.1"/>
    </source>
</evidence>
<dbReference type="PATRIC" id="fig|1423740.3.peg.815"/>